<dbReference type="SUPFAM" id="SSF54211">
    <property type="entry name" value="Ribosomal protein S5 domain 2-like"/>
    <property type="match status" value="1"/>
</dbReference>
<evidence type="ECO:0000313" key="6">
    <source>
        <dbReference type="EMBL" id="RIY31380.1"/>
    </source>
</evidence>
<gene>
    <name evidence="6" type="ORF">CKF59_07680</name>
</gene>
<dbReference type="Proteomes" id="UP000265964">
    <property type="component" value="Unassembled WGS sequence"/>
</dbReference>
<dbReference type="Gene3D" id="3.30.230.10">
    <property type="match status" value="1"/>
</dbReference>
<evidence type="ECO:0000259" key="5">
    <source>
        <dbReference type="Pfam" id="PF00288"/>
    </source>
</evidence>
<organism evidence="6 7">
    <name type="scientific">Psittacicella gerlachiana</name>
    <dbReference type="NCBI Taxonomy" id="2028574"/>
    <lineage>
        <taxon>Bacteria</taxon>
        <taxon>Pseudomonadati</taxon>
        <taxon>Pseudomonadota</taxon>
        <taxon>Gammaproteobacteria</taxon>
        <taxon>Pasteurellales</taxon>
        <taxon>Psittacicellaceae</taxon>
        <taxon>Psittacicella</taxon>
    </lineage>
</organism>
<evidence type="ECO:0000256" key="3">
    <source>
        <dbReference type="ARBA" id="ARBA00022777"/>
    </source>
</evidence>
<keyword evidence="2" id="KW-0547">Nucleotide-binding</keyword>
<dbReference type="GO" id="GO:0050515">
    <property type="term" value="F:4-(cytidine 5'-diphospho)-2-C-methyl-D-erythritol kinase activity"/>
    <property type="evidence" value="ECO:0007669"/>
    <property type="project" value="TreeGrafter"/>
</dbReference>
<sequence>MKESYILNSPAKLNLFLNVDAKCPNGYHAISTYFKILPQVSDYLVVTWEQISDPEQMPANILEAGRIFLNNLEIYGFDGIVNKEQNLIYRSIAQLVLSPELMSTSSIEQIKNFASYKLTVKVDKRVPVQGGLGGGSSNGAVILNTVARKFFPLLTPNNLVSIAQRVGADCAVFVHGKSSLGYRVGDLFFTPQAEEFYQVFSSLFTYLEKVEAELKKENYDLTDPLSFYDYSNRELKFPHNTSFTQELLLILLDLAHQLIEAVNRNPNIIPNQALDFIGLARHIEQKYSSWLKGYFLVFTSDYKVDTKSAFSGLGEDIDVVAHEDNGNFKKIFLKSWEQTLNTPKPEAQANA</sequence>
<evidence type="ECO:0000256" key="2">
    <source>
        <dbReference type="ARBA" id="ARBA00022741"/>
    </source>
</evidence>
<evidence type="ECO:0000256" key="1">
    <source>
        <dbReference type="ARBA" id="ARBA00022679"/>
    </source>
</evidence>
<keyword evidence="1" id="KW-0808">Transferase</keyword>
<dbReference type="PANTHER" id="PTHR43527">
    <property type="entry name" value="4-DIPHOSPHOCYTIDYL-2-C-METHYL-D-ERYTHRITOL KINASE, CHLOROPLASTIC"/>
    <property type="match status" value="1"/>
</dbReference>
<protein>
    <recommendedName>
        <fullName evidence="5">GHMP kinase N-terminal domain-containing protein</fullName>
    </recommendedName>
</protein>
<dbReference type="PANTHER" id="PTHR43527:SF2">
    <property type="entry name" value="4-DIPHOSPHOCYTIDYL-2-C-METHYL-D-ERYTHRITOL KINASE, CHLOROPLASTIC"/>
    <property type="match status" value="1"/>
</dbReference>
<dbReference type="Pfam" id="PF00288">
    <property type="entry name" value="GHMP_kinases_N"/>
    <property type="match status" value="1"/>
</dbReference>
<dbReference type="InterPro" id="IPR020568">
    <property type="entry name" value="Ribosomal_Su5_D2-typ_SF"/>
</dbReference>
<feature type="domain" description="GHMP kinase N-terminal" evidence="5">
    <location>
        <begin position="116"/>
        <end position="177"/>
    </location>
</feature>
<keyword evidence="7" id="KW-1185">Reference proteome</keyword>
<name>A0A3A1Y1T8_9GAMM</name>
<comment type="caution">
    <text evidence="6">The sequence shown here is derived from an EMBL/GenBank/DDBJ whole genome shotgun (WGS) entry which is preliminary data.</text>
</comment>
<proteinExistence type="predicted"/>
<feature type="non-terminal residue" evidence="6">
    <location>
        <position position="351"/>
    </location>
</feature>
<dbReference type="AlphaFoldDB" id="A0A3A1Y1T8"/>
<evidence type="ECO:0000256" key="4">
    <source>
        <dbReference type="ARBA" id="ARBA00022840"/>
    </source>
</evidence>
<dbReference type="GO" id="GO:0005524">
    <property type="term" value="F:ATP binding"/>
    <property type="evidence" value="ECO:0007669"/>
    <property type="project" value="UniProtKB-KW"/>
</dbReference>
<dbReference type="EMBL" id="NRJF01000285">
    <property type="protein sequence ID" value="RIY31380.1"/>
    <property type="molecule type" value="Genomic_DNA"/>
</dbReference>
<dbReference type="InterPro" id="IPR006204">
    <property type="entry name" value="GHMP_kinase_N_dom"/>
</dbReference>
<dbReference type="InterPro" id="IPR014721">
    <property type="entry name" value="Ribsml_uS5_D2-typ_fold_subgr"/>
</dbReference>
<keyword evidence="4" id="KW-0067">ATP-binding</keyword>
<evidence type="ECO:0000313" key="7">
    <source>
        <dbReference type="Proteomes" id="UP000265964"/>
    </source>
</evidence>
<reference evidence="6 7" key="1">
    <citation type="submission" date="2017-08" db="EMBL/GenBank/DDBJ databases">
        <title>Reclassification of Bisgaard taxon 37 and 44.</title>
        <authorList>
            <person name="Christensen H."/>
        </authorList>
    </citation>
    <scope>NUCLEOTIDE SEQUENCE [LARGE SCALE GENOMIC DNA]</scope>
    <source>
        <strain evidence="6 7">EEAB3T1</strain>
    </source>
</reference>
<keyword evidence="3" id="KW-0418">Kinase</keyword>
<accession>A0A3A1Y1T8</accession>